<evidence type="ECO:0000313" key="3">
    <source>
        <dbReference type="Proteomes" id="UP000637788"/>
    </source>
</evidence>
<feature type="region of interest" description="Disordered" evidence="1">
    <location>
        <begin position="1"/>
        <end position="51"/>
    </location>
</feature>
<evidence type="ECO:0000256" key="1">
    <source>
        <dbReference type="SAM" id="MobiDB-lite"/>
    </source>
</evidence>
<reference evidence="2" key="1">
    <citation type="journal article" date="2014" name="Int. J. Syst. Evol. Microbiol.">
        <title>Complete genome sequence of Corynebacterium casei LMG S-19264T (=DSM 44701T), isolated from a smear-ripened cheese.</title>
        <authorList>
            <consortium name="US DOE Joint Genome Institute (JGI-PGF)"/>
            <person name="Walter F."/>
            <person name="Albersmeier A."/>
            <person name="Kalinowski J."/>
            <person name="Ruckert C."/>
        </authorList>
    </citation>
    <scope>NUCLEOTIDE SEQUENCE</scope>
    <source>
        <strain evidence="2">JCM 3035</strain>
    </source>
</reference>
<organism evidence="2 3">
    <name type="scientific">Streptomyces flaveus</name>
    <dbReference type="NCBI Taxonomy" id="66370"/>
    <lineage>
        <taxon>Bacteria</taxon>
        <taxon>Bacillati</taxon>
        <taxon>Actinomycetota</taxon>
        <taxon>Actinomycetes</taxon>
        <taxon>Kitasatosporales</taxon>
        <taxon>Streptomycetaceae</taxon>
        <taxon>Streptomyces</taxon>
        <taxon>Streptomyces aurantiacus group</taxon>
    </lineage>
</organism>
<proteinExistence type="predicted"/>
<accession>A0A917QR31</accession>
<protein>
    <submittedName>
        <fullName evidence="2">Uncharacterized protein</fullName>
    </submittedName>
</protein>
<feature type="region of interest" description="Disordered" evidence="1">
    <location>
        <begin position="71"/>
        <end position="98"/>
    </location>
</feature>
<feature type="compositionally biased region" description="Polar residues" evidence="1">
    <location>
        <begin position="9"/>
        <end position="19"/>
    </location>
</feature>
<keyword evidence="3" id="KW-1185">Reference proteome</keyword>
<name>A0A917QR31_9ACTN</name>
<comment type="caution">
    <text evidence="2">The sequence shown here is derived from an EMBL/GenBank/DDBJ whole genome shotgun (WGS) entry which is preliminary data.</text>
</comment>
<dbReference type="AlphaFoldDB" id="A0A917QR31"/>
<dbReference type="Proteomes" id="UP000637788">
    <property type="component" value="Unassembled WGS sequence"/>
</dbReference>
<reference evidence="2" key="2">
    <citation type="submission" date="2020-09" db="EMBL/GenBank/DDBJ databases">
        <authorList>
            <person name="Sun Q."/>
            <person name="Ohkuma M."/>
        </authorList>
    </citation>
    <scope>NUCLEOTIDE SEQUENCE</scope>
    <source>
        <strain evidence="2">JCM 3035</strain>
    </source>
</reference>
<evidence type="ECO:0000313" key="2">
    <source>
        <dbReference type="EMBL" id="GGK62954.1"/>
    </source>
</evidence>
<gene>
    <name evidence="2" type="ORF">GCM10010094_24750</name>
</gene>
<sequence length="162" mass="17863">MARSRSSHDSNPTSDSVAAQYQPEKHGCPRYGVNRRTGSADSNRTRENRLQHGLPQAAALTLGSVYLPKTTVTGTARTGPGNEIKPHVRGKRRRSARDAMRIRQYEREAVRIRQAQCDRTGEVDAVSSAQTRSDNKPASVTTNVLRLNSKVSFSFTQALAQN</sequence>
<dbReference type="EMBL" id="BMPQ01000005">
    <property type="protein sequence ID" value="GGK62954.1"/>
    <property type="molecule type" value="Genomic_DNA"/>
</dbReference>